<comment type="caution">
    <text evidence="1">The sequence shown here is derived from an EMBL/GenBank/DDBJ whole genome shotgun (WGS) entry which is preliminary data.</text>
</comment>
<sequence length="277" mass="30686">MKLTKKTTDEELTELRRNKMTTLDHFLQTGESEITWEGDPLVCDKANSILLIKGGVVYIVACWFRQNEKYERVIPKSKKKKSQWYSDFELDSCNELNMEKCAGALVPSPVSGAKFTIVMNGDEDGINVVSLENLQLTTTLSYECLAELLSAPGGVEVKSAEVVDRIASSKLKVIDSTADKTRPVTAAMKQRISALKKELSWDMIQTKIKPPEAGMTLIGYSLNAGWHRPATVLVSDGKQTYLIGQDEDTYFGCQLADNPQTISGAYVSLIPPRVRGK</sequence>
<dbReference type="AlphaFoldDB" id="A0A0F9DBX4"/>
<proteinExistence type="predicted"/>
<name>A0A0F9DBX4_9ZZZZ</name>
<evidence type="ECO:0000313" key="1">
    <source>
        <dbReference type="EMBL" id="KKL51191.1"/>
    </source>
</evidence>
<protein>
    <submittedName>
        <fullName evidence="1">Uncharacterized protein</fullName>
    </submittedName>
</protein>
<accession>A0A0F9DBX4</accession>
<reference evidence="1" key="1">
    <citation type="journal article" date="2015" name="Nature">
        <title>Complex archaea that bridge the gap between prokaryotes and eukaryotes.</title>
        <authorList>
            <person name="Spang A."/>
            <person name="Saw J.H."/>
            <person name="Jorgensen S.L."/>
            <person name="Zaremba-Niedzwiedzka K."/>
            <person name="Martijn J."/>
            <person name="Lind A.E."/>
            <person name="van Eijk R."/>
            <person name="Schleper C."/>
            <person name="Guy L."/>
            <person name="Ettema T.J."/>
        </authorList>
    </citation>
    <scope>NUCLEOTIDE SEQUENCE</scope>
</reference>
<feature type="non-terminal residue" evidence="1">
    <location>
        <position position="277"/>
    </location>
</feature>
<gene>
    <name evidence="1" type="ORF">LCGC14_2297940</name>
</gene>
<organism evidence="1">
    <name type="scientific">marine sediment metagenome</name>
    <dbReference type="NCBI Taxonomy" id="412755"/>
    <lineage>
        <taxon>unclassified sequences</taxon>
        <taxon>metagenomes</taxon>
        <taxon>ecological metagenomes</taxon>
    </lineage>
</organism>
<dbReference type="EMBL" id="LAZR01032334">
    <property type="protein sequence ID" value="KKL51191.1"/>
    <property type="molecule type" value="Genomic_DNA"/>
</dbReference>